<accession>A0A1Y2G9A4</accession>
<gene>
    <name evidence="2" type="ORF">BCR41DRAFT_209636</name>
</gene>
<evidence type="ECO:0000313" key="2">
    <source>
        <dbReference type="EMBL" id="ORZ01964.1"/>
    </source>
</evidence>
<feature type="region of interest" description="Disordered" evidence="1">
    <location>
        <begin position="121"/>
        <end position="194"/>
    </location>
</feature>
<dbReference type="GeneID" id="33561792"/>
<dbReference type="EMBL" id="MCFF01000062">
    <property type="protein sequence ID" value="ORZ01964.1"/>
    <property type="molecule type" value="Genomic_DNA"/>
</dbReference>
<dbReference type="OrthoDB" id="2449761at2759"/>
<keyword evidence="3" id="KW-1185">Reference proteome</keyword>
<evidence type="ECO:0000256" key="1">
    <source>
        <dbReference type="SAM" id="MobiDB-lite"/>
    </source>
</evidence>
<organism evidence="2 3">
    <name type="scientific">Lobosporangium transversale</name>
    <dbReference type="NCBI Taxonomy" id="64571"/>
    <lineage>
        <taxon>Eukaryota</taxon>
        <taxon>Fungi</taxon>
        <taxon>Fungi incertae sedis</taxon>
        <taxon>Mucoromycota</taxon>
        <taxon>Mortierellomycotina</taxon>
        <taxon>Mortierellomycetes</taxon>
        <taxon>Mortierellales</taxon>
        <taxon>Mortierellaceae</taxon>
        <taxon>Lobosporangium</taxon>
    </lineage>
</organism>
<dbReference type="AlphaFoldDB" id="A0A1Y2G9A4"/>
<feature type="compositionally biased region" description="Low complexity" evidence="1">
    <location>
        <begin position="140"/>
        <end position="160"/>
    </location>
</feature>
<feature type="region of interest" description="Disordered" evidence="1">
    <location>
        <begin position="1"/>
        <end position="109"/>
    </location>
</feature>
<feature type="compositionally biased region" description="Basic and acidic residues" evidence="1">
    <location>
        <begin position="1"/>
        <end position="10"/>
    </location>
</feature>
<dbReference type="Proteomes" id="UP000193648">
    <property type="component" value="Unassembled WGS sequence"/>
</dbReference>
<reference evidence="2 3" key="1">
    <citation type="submission" date="2016-07" db="EMBL/GenBank/DDBJ databases">
        <title>Pervasive Adenine N6-methylation of Active Genes in Fungi.</title>
        <authorList>
            <consortium name="DOE Joint Genome Institute"/>
            <person name="Mondo S.J."/>
            <person name="Dannebaum R.O."/>
            <person name="Kuo R.C."/>
            <person name="Labutti K."/>
            <person name="Haridas S."/>
            <person name="Kuo A."/>
            <person name="Salamov A."/>
            <person name="Ahrendt S.R."/>
            <person name="Lipzen A."/>
            <person name="Sullivan W."/>
            <person name="Andreopoulos W.B."/>
            <person name="Clum A."/>
            <person name="Lindquist E."/>
            <person name="Daum C."/>
            <person name="Ramamoorthy G.K."/>
            <person name="Gryganskyi A."/>
            <person name="Culley D."/>
            <person name="Magnuson J.K."/>
            <person name="James T.Y."/>
            <person name="O'Malley M.A."/>
            <person name="Stajich J.E."/>
            <person name="Spatafora J.W."/>
            <person name="Visel A."/>
            <person name="Grigoriev I.V."/>
        </authorList>
    </citation>
    <scope>NUCLEOTIDE SEQUENCE [LARGE SCALE GENOMIC DNA]</scope>
    <source>
        <strain evidence="2 3">NRRL 3116</strain>
    </source>
</reference>
<feature type="compositionally biased region" description="Low complexity" evidence="1">
    <location>
        <begin position="80"/>
        <end position="100"/>
    </location>
</feature>
<proteinExistence type="predicted"/>
<evidence type="ECO:0000313" key="3">
    <source>
        <dbReference type="Proteomes" id="UP000193648"/>
    </source>
</evidence>
<feature type="compositionally biased region" description="Basic and acidic residues" evidence="1">
    <location>
        <begin position="121"/>
        <end position="137"/>
    </location>
</feature>
<name>A0A1Y2G9A4_9FUNG</name>
<sequence>MADTTAHAETHPAPAADTVTSDPAANHTEEKKVDTTTTATEPEPEPTFSTQVEPYENPVLNADDTPIESAPIVAATSDENPTGTNPNTTAPAEGEAGAEIGSDKKPKSWIAKLTSNIKKLTEKKPKVDKAAHSHDTESPAAATTDVTTPATTEAEGEGATSSHDATAEDNPAAVTETEAEVPTGVATEHVSEVPPKLTKRLSFNIFKKLHKADKEKEKTAVSTPTPIAEASEATEGEATTGGEEAVAPPPPSKDNAPVVESTSVPSERAVEETALAPAH</sequence>
<feature type="region of interest" description="Disordered" evidence="1">
    <location>
        <begin position="209"/>
        <end position="279"/>
    </location>
</feature>
<comment type="caution">
    <text evidence="2">The sequence shown here is derived from an EMBL/GenBank/DDBJ whole genome shotgun (WGS) entry which is preliminary data.</text>
</comment>
<feature type="compositionally biased region" description="Low complexity" evidence="1">
    <location>
        <begin position="228"/>
        <end position="246"/>
    </location>
</feature>
<dbReference type="RefSeq" id="XP_021876217.1">
    <property type="nucleotide sequence ID" value="XM_022019948.1"/>
</dbReference>
<dbReference type="InParanoid" id="A0A1Y2G9A4"/>
<protein>
    <submittedName>
        <fullName evidence="2">Uncharacterized protein</fullName>
    </submittedName>
</protein>